<dbReference type="CDD" id="cd03801">
    <property type="entry name" value="GT4_PimA-like"/>
    <property type="match status" value="1"/>
</dbReference>
<dbReference type="EMBL" id="JANIBJ010000001">
    <property type="protein sequence ID" value="MCQ8102638.1"/>
    <property type="molecule type" value="Genomic_DNA"/>
</dbReference>
<dbReference type="Pfam" id="PF00534">
    <property type="entry name" value="Glycos_transf_1"/>
    <property type="match status" value="1"/>
</dbReference>
<organism evidence="3 4">
    <name type="scientific">Methylomonas subterranea</name>
    <dbReference type="NCBI Taxonomy" id="2952225"/>
    <lineage>
        <taxon>Bacteria</taxon>
        <taxon>Pseudomonadati</taxon>
        <taxon>Pseudomonadota</taxon>
        <taxon>Gammaproteobacteria</taxon>
        <taxon>Methylococcales</taxon>
        <taxon>Methylococcaceae</taxon>
        <taxon>Methylomonas</taxon>
    </lineage>
</organism>
<reference evidence="3 4" key="1">
    <citation type="submission" date="2022-07" db="EMBL/GenBank/DDBJ databases">
        <title>Methylomonas rivi sp. nov., Methylomonas rosea sp. nov., Methylomonas aureus sp. nov. and Methylomonas subterranea sp. nov., four novel methanotrophs isolated from a freshwater creek and the deep terrestrial subsurface.</title>
        <authorList>
            <person name="Abin C."/>
            <person name="Sankaranarayanan K."/>
            <person name="Garner C."/>
            <person name="Sindelar R."/>
            <person name="Kotary K."/>
            <person name="Garner R."/>
            <person name="Barclay S."/>
            <person name="Lawson P."/>
            <person name="Krumholz L."/>
        </authorList>
    </citation>
    <scope>NUCLEOTIDE SEQUENCE [LARGE SCALE GENOMIC DNA]</scope>
    <source>
        <strain evidence="3 4">SURF-2</strain>
    </source>
</reference>
<comment type="caution">
    <text evidence="3">The sequence shown here is derived from an EMBL/GenBank/DDBJ whole genome shotgun (WGS) entry which is preliminary data.</text>
</comment>
<keyword evidence="4" id="KW-1185">Reference proteome</keyword>
<dbReference type="PANTHER" id="PTHR45947">
    <property type="entry name" value="SULFOQUINOVOSYL TRANSFERASE SQD2"/>
    <property type="match status" value="1"/>
</dbReference>
<dbReference type="InterPro" id="IPR028098">
    <property type="entry name" value="Glyco_trans_4-like_N"/>
</dbReference>
<dbReference type="Pfam" id="PF13439">
    <property type="entry name" value="Glyco_transf_4"/>
    <property type="match status" value="1"/>
</dbReference>
<dbReference type="RefSeq" id="WP_256600246.1">
    <property type="nucleotide sequence ID" value="NZ_JANIBJ010000001.1"/>
</dbReference>
<evidence type="ECO:0000259" key="2">
    <source>
        <dbReference type="Pfam" id="PF13439"/>
    </source>
</evidence>
<dbReference type="InterPro" id="IPR001296">
    <property type="entry name" value="Glyco_trans_1"/>
</dbReference>
<protein>
    <submittedName>
        <fullName evidence="3">Glycosyltransferase family 4 protein</fullName>
    </submittedName>
</protein>
<proteinExistence type="predicted"/>
<dbReference type="SUPFAM" id="SSF53756">
    <property type="entry name" value="UDP-Glycosyltransferase/glycogen phosphorylase"/>
    <property type="match status" value="1"/>
</dbReference>
<name>A0ABT1TB17_9GAMM</name>
<evidence type="ECO:0000313" key="3">
    <source>
        <dbReference type="EMBL" id="MCQ8102638.1"/>
    </source>
</evidence>
<dbReference type="Gene3D" id="3.40.50.2000">
    <property type="entry name" value="Glycogen Phosphorylase B"/>
    <property type="match status" value="2"/>
</dbReference>
<dbReference type="InterPro" id="IPR050194">
    <property type="entry name" value="Glycosyltransferase_grp1"/>
</dbReference>
<evidence type="ECO:0000259" key="1">
    <source>
        <dbReference type="Pfam" id="PF00534"/>
    </source>
</evidence>
<dbReference type="PANTHER" id="PTHR45947:SF3">
    <property type="entry name" value="SULFOQUINOVOSYL TRANSFERASE SQD2"/>
    <property type="match status" value="1"/>
</dbReference>
<gene>
    <name evidence="3" type="ORF">NP590_00865</name>
</gene>
<accession>A0ABT1TB17</accession>
<evidence type="ECO:0000313" key="4">
    <source>
        <dbReference type="Proteomes" id="UP001524499"/>
    </source>
</evidence>
<dbReference type="Proteomes" id="UP001524499">
    <property type="component" value="Unassembled WGS sequence"/>
</dbReference>
<sequence>MANQTKQLAGLLSSEGVKVTLVQTNRPYPHPLFARIKGIRAVFRLIPYILELWTVCKNVDCLHVMANSGWSWQVFAAPAIWVAWFKNVPVIVNYRGGEAEVYLQTSIKFVAPTLKKISALVVPSGFLQTVFDKYGFAARVIPNIVDLNRFAFASNKCVRNKEAPVIVIARNLESIYGIDVAIEAIAILRQKIPLVKVLIAGSGPLLESLSKLVQQKALTDNIEFTGKLTPEQIAGLYAKADIMLNPTRVDNMPNSLLEALAAGLPIVTTAVGGIPYIVSDGETALMVEPNNPEMMAAKLEQLIIDGALYEKLAENGIQYVQQYAWRQVKQQWLTLYEQVTA</sequence>
<feature type="domain" description="Glycosyltransferase subfamily 4-like N-terminal" evidence="2">
    <location>
        <begin position="2"/>
        <end position="149"/>
    </location>
</feature>
<feature type="domain" description="Glycosyl transferase family 1" evidence="1">
    <location>
        <begin position="156"/>
        <end position="318"/>
    </location>
</feature>